<keyword evidence="3 7" id="KW-0812">Transmembrane</keyword>
<dbReference type="PANTHER" id="PTHR30213:SF0">
    <property type="entry name" value="UPF0761 MEMBRANE PROTEIN YIHY"/>
    <property type="match status" value="1"/>
</dbReference>
<accession>A0ABN6MYK4</accession>
<feature type="transmembrane region" description="Helical" evidence="7">
    <location>
        <begin position="205"/>
        <end position="225"/>
    </location>
</feature>
<evidence type="ECO:0000256" key="5">
    <source>
        <dbReference type="ARBA" id="ARBA00023136"/>
    </source>
</evidence>
<comment type="subcellular location">
    <subcellularLocation>
        <location evidence="1">Cell membrane</location>
        <topology evidence="1">Multi-pass membrane protein</topology>
    </subcellularLocation>
</comment>
<evidence type="ECO:0000256" key="3">
    <source>
        <dbReference type="ARBA" id="ARBA00022692"/>
    </source>
</evidence>
<evidence type="ECO:0000256" key="2">
    <source>
        <dbReference type="ARBA" id="ARBA00022475"/>
    </source>
</evidence>
<feature type="transmembrane region" description="Helical" evidence="7">
    <location>
        <begin position="136"/>
        <end position="158"/>
    </location>
</feature>
<evidence type="ECO:0000313" key="9">
    <source>
        <dbReference type="Proteomes" id="UP001162891"/>
    </source>
</evidence>
<proteinExistence type="predicted"/>
<sequence length="348" mass="36808">MRFPGKGMSWKEFAKGLTGEISKDNVTDLAATVTYYGVLALFPFLLFLVALASVVITPDQAQQLVQQLSQVAPGPATQIVGQRIQQLGQQQNVTLLGFGALGALWAASGAILALMRALNTCYDVKEGRPFWKVRGIALLMTIVASVLSLVAALAGVAAEPIANAIGGPVGTAILWLRLPVAGLVMMFLWAVLYYALPDVQQAFKFITPGSVIGVVLWVIASWGFSKYVSNFGSYDKTYGSIAGVIVLLFWMWISALVLLAGAEMNAFIEHASPEGKRQGAKSLADTGTTPAHPQHEGVAAQQDLPDAPPASAAARRPKVDRRARGPLRGIAAIAAGFAAGVLLARREA</sequence>
<name>A0ABN6MYK4_9BACT</name>
<feature type="region of interest" description="Disordered" evidence="6">
    <location>
        <begin position="277"/>
        <end position="322"/>
    </location>
</feature>
<evidence type="ECO:0000256" key="6">
    <source>
        <dbReference type="SAM" id="MobiDB-lite"/>
    </source>
</evidence>
<feature type="transmembrane region" description="Helical" evidence="7">
    <location>
        <begin position="325"/>
        <end position="344"/>
    </location>
</feature>
<keyword evidence="4 7" id="KW-1133">Transmembrane helix</keyword>
<feature type="transmembrane region" description="Helical" evidence="7">
    <location>
        <begin position="178"/>
        <end position="196"/>
    </location>
</feature>
<feature type="compositionally biased region" description="Low complexity" evidence="6">
    <location>
        <begin position="299"/>
        <end position="314"/>
    </location>
</feature>
<organism evidence="8 9">
    <name type="scientific">Anaeromyxobacter oryzae</name>
    <dbReference type="NCBI Taxonomy" id="2918170"/>
    <lineage>
        <taxon>Bacteria</taxon>
        <taxon>Pseudomonadati</taxon>
        <taxon>Myxococcota</taxon>
        <taxon>Myxococcia</taxon>
        <taxon>Myxococcales</taxon>
        <taxon>Cystobacterineae</taxon>
        <taxon>Anaeromyxobacteraceae</taxon>
        <taxon>Anaeromyxobacter</taxon>
    </lineage>
</organism>
<evidence type="ECO:0000256" key="4">
    <source>
        <dbReference type="ARBA" id="ARBA00022989"/>
    </source>
</evidence>
<dbReference type="Pfam" id="PF03631">
    <property type="entry name" value="Virul_fac_BrkB"/>
    <property type="match status" value="1"/>
</dbReference>
<dbReference type="InterPro" id="IPR017039">
    <property type="entry name" value="Virul_fac_BrkB"/>
</dbReference>
<evidence type="ECO:0000256" key="7">
    <source>
        <dbReference type="SAM" id="Phobius"/>
    </source>
</evidence>
<dbReference type="EMBL" id="AP025591">
    <property type="protein sequence ID" value="BDG05320.1"/>
    <property type="molecule type" value="Genomic_DNA"/>
</dbReference>
<evidence type="ECO:0000256" key="1">
    <source>
        <dbReference type="ARBA" id="ARBA00004651"/>
    </source>
</evidence>
<protein>
    <submittedName>
        <fullName evidence="8">Uncharacterized protein</fullName>
    </submittedName>
</protein>
<dbReference type="RefSeq" id="WP_248354009.1">
    <property type="nucleotide sequence ID" value="NZ_AP025591.1"/>
</dbReference>
<dbReference type="PANTHER" id="PTHR30213">
    <property type="entry name" value="INNER MEMBRANE PROTEIN YHJD"/>
    <property type="match status" value="1"/>
</dbReference>
<dbReference type="NCBIfam" id="TIGR00765">
    <property type="entry name" value="yihY_not_rbn"/>
    <property type="match status" value="1"/>
</dbReference>
<gene>
    <name evidence="8" type="ORF">AMOR_43160</name>
</gene>
<keyword evidence="2" id="KW-1003">Cell membrane</keyword>
<feature type="transmembrane region" description="Helical" evidence="7">
    <location>
        <begin position="237"/>
        <end position="260"/>
    </location>
</feature>
<evidence type="ECO:0000313" key="8">
    <source>
        <dbReference type="EMBL" id="BDG05320.1"/>
    </source>
</evidence>
<dbReference type="Proteomes" id="UP001162891">
    <property type="component" value="Chromosome"/>
</dbReference>
<feature type="transmembrane region" description="Helical" evidence="7">
    <location>
        <begin position="95"/>
        <end position="115"/>
    </location>
</feature>
<keyword evidence="9" id="KW-1185">Reference proteome</keyword>
<feature type="transmembrane region" description="Helical" evidence="7">
    <location>
        <begin position="33"/>
        <end position="56"/>
    </location>
</feature>
<reference evidence="9" key="1">
    <citation type="journal article" date="2022" name="Int. J. Syst. Evol. Microbiol.">
        <title>Anaeromyxobacter oryzae sp. nov., Anaeromyxobacter diazotrophicus sp. nov. and Anaeromyxobacter paludicola sp. nov., isolated from paddy soils.</title>
        <authorList>
            <person name="Itoh H."/>
            <person name="Xu Z."/>
            <person name="Mise K."/>
            <person name="Masuda Y."/>
            <person name="Ushijima N."/>
            <person name="Hayakawa C."/>
            <person name="Shiratori Y."/>
            <person name="Senoo K."/>
        </authorList>
    </citation>
    <scope>NUCLEOTIDE SEQUENCE [LARGE SCALE GENOMIC DNA]</scope>
    <source>
        <strain evidence="9">Red232</strain>
    </source>
</reference>
<keyword evidence="5 7" id="KW-0472">Membrane</keyword>